<evidence type="ECO:0000313" key="3">
    <source>
        <dbReference type="Proteomes" id="UP000245216"/>
    </source>
</evidence>
<dbReference type="GO" id="GO:0005525">
    <property type="term" value="F:GTP binding"/>
    <property type="evidence" value="ECO:0007669"/>
    <property type="project" value="InterPro"/>
</dbReference>
<reference evidence="2 3" key="2">
    <citation type="submission" date="2018-05" db="EMBL/GenBank/DDBJ databases">
        <authorList>
            <person name="Lanie J.A."/>
            <person name="Ng W.-L."/>
            <person name="Kazmierczak K.M."/>
            <person name="Andrzejewski T.M."/>
            <person name="Davidsen T.M."/>
            <person name="Wayne K.J."/>
            <person name="Tettelin H."/>
            <person name="Glass J.I."/>
            <person name="Rusch D."/>
            <person name="Podicherti R."/>
            <person name="Tsui H.-C.T."/>
            <person name="Winkler M.E."/>
        </authorList>
    </citation>
    <scope>NUCLEOTIDE SEQUENCE [LARGE SCALE GENOMIC DNA]</scope>
    <source>
        <strain evidence="2 3">YBY</strain>
    </source>
</reference>
<dbReference type="Pfam" id="PF01926">
    <property type="entry name" value="MMR_HSR1"/>
    <property type="match status" value="1"/>
</dbReference>
<gene>
    <name evidence="2" type="ORF">DF183_18815</name>
</gene>
<name>A0A2U2BFM9_ALCFA</name>
<dbReference type="Pfam" id="PF11981">
    <property type="entry name" value="DUF3482"/>
    <property type="match status" value="1"/>
</dbReference>
<protein>
    <submittedName>
        <fullName evidence="2">DUF3482 domain-containing protein</fullName>
    </submittedName>
</protein>
<dbReference type="InterPro" id="IPR005225">
    <property type="entry name" value="Small_GTP-bd"/>
</dbReference>
<dbReference type="STRING" id="511.UZ73_09805"/>
<dbReference type="Proteomes" id="UP000245216">
    <property type="component" value="Unassembled WGS sequence"/>
</dbReference>
<dbReference type="PANTHER" id="PTHR42714:SF7">
    <property type="entry name" value="G DOMAIN-CONTAINING PROTEIN"/>
    <property type="match status" value="1"/>
</dbReference>
<organism evidence="2 3">
    <name type="scientific">Alcaligenes faecalis</name>
    <dbReference type="NCBI Taxonomy" id="511"/>
    <lineage>
        <taxon>Bacteria</taxon>
        <taxon>Pseudomonadati</taxon>
        <taxon>Pseudomonadota</taxon>
        <taxon>Betaproteobacteria</taxon>
        <taxon>Burkholderiales</taxon>
        <taxon>Alcaligenaceae</taxon>
        <taxon>Alcaligenes</taxon>
    </lineage>
</organism>
<dbReference type="InterPro" id="IPR006073">
    <property type="entry name" value="GTP-bd"/>
</dbReference>
<dbReference type="GO" id="GO:0005829">
    <property type="term" value="C:cytosol"/>
    <property type="evidence" value="ECO:0007669"/>
    <property type="project" value="TreeGrafter"/>
</dbReference>
<evidence type="ECO:0000259" key="1">
    <source>
        <dbReference type="Pfam" id="PF01926"/>
    </source>
</evidence>
<comment type="caution">
    <text evidence="2">The sequence shown here is derived from an EMBL/GenBank/DDBJ whole genome shotgun (WGS) entry which is preliminary data.</text>
</comment>
<dbReference type="GO" id="GO:0030488">
    <property type="term" value="P:tRNA methylation"/>
    <property type="evidence" value="ECO:0007669"/>
    <property type="project" value="TreeGrafter"/>
</dbReference>
<sequence>MSAAALTLAVVGHTNTGKTSLLRTLTRDTGFGQVSNSPGTTRHVEGARLTVDGEALVELFDTPGLEDSMALLDFMDQLSQPGERIDGPERIRRFLESPAAQGRFEQEARVLRKLQSCDAGLYVVDARDPVLSKHKDELTLLAYSGRPLLPVLNFVRSPQARVQEWRSALARLGLHALAEFDTVAPALDGEALLYDKLAVLLETQAGVLQQLKVDLTQQAVWRRRDALRLLAELLVDVAAWRVSTPSDKESMELAAQQLKEPVLAREAKSVQALLKRYSFGRQDVVADLLHFDGGRWGMDLFDPQALKEFGVQLGKGVAAGAMAGATLDVMTGGLSLGTGTVLGALAGGLWQGADKWGQRLMGKLRGETELSVDDAVLRLLAVRQLSLIAALERRGHAAQTPIRLGEIDAENFDQALQRELNVWRAQGLPEELAQARIHPTWSTLRSDYAPDSRREACVQSLAQRLLGARNAPGANTVGQPQG</sequence>
<dbReference type="AlphaFoldDB" id="A0A2U2BFM9"/>
<evidence type="ECO:0000313" key="2">
    <source>
        <dbReference type="EMBL" id="PWE12815.1"/>
    </source>
</evidence>
<dbReference type="EMBL" id="QEXO01000005">
    <property type="protein sequence ID" value="PWE12815.1"/>
    <property type="molecule type" value="Genomic_DNA"/>
</dbReference>
<reference evidence="2 3" key="1">
    <citation type="submission" date="2018-05" db="EMBL/GenBank/DDBJ databases">
        <title>Genome Sequence of an Efficient Indole-Degrading Bacterium, Alcaligenes sp.YBY.</title>
        <authorList>
            <person name="Yang B."/>
        </authorList>
    </citation>
    <scope>NUCLEOTIDE SEQUENCE [LARGE SCALE GENOMIC DNA]</scope>
    <source>
        <strain evidence="2 3">YBY</strain>
    </source>
</reference>
<accession>A0A2U2BFM9</accession>
<dbReference type="InterPro" id="IPR021871">
    <property type="entry name" value="DUF3482"/>
</dbReference>
<proteinExistence type="predicted"/>
<dbReference type="GO" id="GO:0002098">
    <property type="term" value="P:tRNA wobble uridine modification"/>
    <property type="evidence" value="ECO:0007669"/>
    <property type="project" value="TreeGrafter"/>
</dbReference>
<dbReference type="SUPFAM" id="SSF52540">
    <property type="entry name" value="P-loop containing nucleoside triphosphate hydrolases"/>
    <property type="match status" value="1"/>
</dbReference>
<dbReference type="Gene3D" id="3.40.50.300">
    <property type="entry name" value="P-loop containing nucleotide triphosphate hydrolases"/>
    <property type="match status" value="1"/>
</dbReference>
<feature type="domain" description="G" evidence="1">
    <location>
        <begin position="8"/>
        <end position="153"/>
    </location>
</feature>
<dbReference type="RefSeq" id="WP_109089886.1">
    <property type="nucleotide sequence ID" value="NZ_QEXO01000005.1"/>
</dbReference>
<dbReference type="NCBIfam" id="TIGR00231">
    <property type="entry name" value="small_GTP"/>
    <property type="match status" value="1"/>
</dbReference>
<dbReference type="InterPro" id="IPR027417">
    <property type="entry name" value="P-loop_NTPase"/>
</dbReference>
<dbReference type="PANTHER" id="PTHR42714">
    <property type="entry name" value="TRNA MODIFICATION GTPASE GTPBP3"/>
    <property type="match status" value="1"/>
</dbReference>